<reference evidence="6 7" key="1">
    <citation type="submission" date="2016-04" db="EMBL/GenBank/DDBJ databases">
        <authorList>
            <person name="Evans L.H."/>
            <person name="Alamgir A."/>
            <person name="Owens N."/>
            <person name="Weber N.D."/>
            <person name="Virtaneva K."/>
            <person name="Barbian K."/>
            <person name="Babar A."/>
            <person name="Rosenke K."/>
        </authorList>
    </citation>
    <scope>NUCLEOTIDE SEQUENCE [LARGE SCALE GENOMIC DNA]</scope>
    <source>
        <strain evidence="6 7">CCM 8644</strain>
    </source>
</reference>
<dbReference type="STRING" id="1826909.A5893_01210"/>
<keyword evidence="7" id="KW-1185">Reference proteome</keyword>
<evidence type="ECO:0000256" key="3">
    <source>
        <dbReference type="ARBA" id="ARBA00022630"/>
    </source>
</evidence>
<name>A0A179DMR8_9SPHI</name>
<dbReference type="SUPFAM" id="SSF56645">
    <property type="entry name" value="Acyl-CoA dehydrogenase NM domain-like"/>
    <property type="match status" value="1"/>
</dbReference>
<gene>
    <name evidence="6" type="ORF">A5893_01210</name>
</gene>
<evidence type="ECO:0000256" key="4">
    <source>
        <dbReference type="ARBA" id="ARBA00022827"/>
    </source>
</evidence>
<dbReference type="GO" id="GO:0003995">
    <property type="term" value="F:acyl-CoA dehydrogenase activity"/>
    <property type="evidence" value="ECO:0007669"/>
    <property type="project" value="TreeGrafter"/>
</dbReference>
<sequence length="380" mass="42386">MNNNLSTQFSDLIASAKDFIPLLLEEASETDAPNLFPEKSLLAIKDSDFLTACITSDFGGRNLGLQAGSNSALLEILQLIGSGNLVLGRVLEGHFNAQLLINQFATSEQKERFSKDAFEGRLFGVWNTQADDGVFIQDQNETYVLHGSKTFATGTGYVARPIVTATDNDGSWQMCIVPLDQVTAIVDDKWWNPMGMRATRSYKMNFNNIVIAKDNLLGNAGNYYQQPSFSGGSVRFSAVQLGGAEMIFKETVNYLKNLKRTEDQFQKMRIGEMAILIASGNQWINSAAVYLDNYMSESSSENANLFLNQTNMVRTAIDEICTKIMSLCQKCIGARGLNKPFHFERIIRDLNTYLRQPAPDYMLMEVGRFAFDNANSENEH</sequence>
<dbReference type="Pfam" id="PF00441">
    <property type="entry name" value="Acyl-CoA_dh_1"/>
    <property type="match status" value="1"/>
</dbReference>
<keyword evidence="4" id="KW-0274">FAD</keyword>
<dbReference type="OrthoDB" id="571684at2"/>
<keyword evidence="3" id="KW-0285">Flavoprotein</keyword>
<comment type="caution">
    <text evidence="6">The sequence shown here is derived from an EMBL/GenBank/DDBJ whole genome shotgun (WGS) entry which is preliminary data.</text>
</comment>
<evidence type="ECO:0000313" key="6">
    <source>
        <dbReference type="EMBL" id="OAQ41763.1"/>
    </source>
</evidence>
<comment type="similarity">
    <text evidence="2">Belongs to the acyl-CoA dehydrogenase family.</text>
</comment>
<dbReference type="PANTHER" id="PTHR43884:SF12">
    <property type="entry name" value="ISOVALERYL-COA DEHYDROGENASE, MITOCHONDRIAL-RELATED"/>
    <property type="match status" value="1"/>
</dbReference>
<evidence type="ECO:0000313" key="7">
    <source>
        <dbReference type="Proteomes" id="UP000078459"/>
    </source>
</evidence>
<evidence type="ECO:0000256" key="1">
    <source>
        <dbReference type="ARBA" id="ARBA00001974"/>
    </source>
</evidence>
<reference evidence="6 7" key="2">
    <citation type="submission" date="2016-06" db="EMBL/GenBank/DDBJ databases">
        <title>Pedobacter psychrophilus sp. nov., isolated from Antarctic fragmentary rock.</title>
        <authorList>
            <person name="Svec P."/>
        </authorList>
    </citation>
    <scope>NUCLEOTIDE SEQUENCE [LARGE SCALE GENOMIC DNA]</scope>
    <source>
        <strain evidence="6 7">CCM 8644</strain>
    </source>
</reference>
<feature type="domain" description="Acyl-CoA dehydrogenase/oxidase C-terminal" evidence="5">
    <location>
        <begin position="220"/>
        <end position="352"/>
    </location>
</feature>
<dbReference type="EMBL" id="LWHJ01000011">
    <property type="protein sequence ID" value="OAQ41763.1"/>
    <property type="molecule type" value="Genomic_DNA"/>
</dbReference>
<dbReference type="AlphaFoldDB" id="A0A179DMR8"/>
<organism evidence="6 7">
    <name type="scientific">Pedobacter psychrophilus</name>
    <dbReference type="NCBI Taxonomy" id="1826909"/>
    <lineage>
        <taxon>Bacteria</taxon>
        <taxon>Pseudomonadati</taxon>
        <taxon>Bacteroidota</taxon>
        <taxon>Sphingobacteriia</taxon>
        <taxon>Sphingobacteriales</taxon>
        <taxon>Sphingobacteriaceae</taxon>
        <taxon>Pedobacter</taxon>
    </lineage>
</organism>
<evidence type="ECO:0000259" key="5">
    <source>
        <dbReference type="Pfam" id="PF00441"/>
    </source>
</evidence>
<proteinExistence type="inferred from homology"/>
<evidence type="ECO:0000256" key="2">
    <source>
        <dbReference type="ARBA" id="ARBA00009347"/>
    </source>
</evidence>
<dbReference type="InterPro" id="IPR037069">
    <property type="entry name" value="AcylCoA_DH/ox_N_sf"/>
</dbReference>
<comment type="cofactor">
    <cofactor evidence="1">
        <name>FAD</name>
        <dbReference type="ChEBI" id="CHEBI:57692"/>
    </cofactor>
</comment>
<dbReference type="Gene3D" id="1.10.540.10">
    <property type="entry name" value="Acyl-CoA dehydrogenase/oxidase, N-terminal domain"/>
    <property type="match status" value="1"/>
</dbReference>
<dbReference type="SUPFAM" id="SSF47203">
    <property type="entry name" value="Acyl-CoA dehydrogenase C-terminal domain-like"/>
    <property type="match status" value="1"/>
</dbReference>
<dbReference type="GO" id="GO:0050660">
    <property type="term" value="F:flavin adenine dinucleotide binding"/>
    <property type="evidence" value="ECO:0007669"/>
    <property type="project" value="InterPro"/>
</dbReference>
<dbReference type="RefSeq" id="WP_068820795.1">
    <property type="nucleotide sequence ID" value="NZ_LWHJ01000011.1"/>
</dbReference>
<dbReference type="InterPro" id="IPR009100">
    <property type="entry name" value="AcylCoA_DH/oxidase_NM_dom_sf"/>
</dbReference>
<dbReference type="InterPro" id="IPR046373">
    <property type="entry name" value="Acyl-CoA_Oxase/DH_mid-dom_sf"/>
</dbReference>
<dbReference type="InterPro" id="IPR036250">
    <property type="entry name" value="AcylCo_DH-like_C"/>
</dbReference>
<dbReference type="Gene3D" id="1.20.140.10">
    <property type="entry name" value="Butyryl-CoA Dehydrogenase, subunit A, domain 3"/>
    <property type="match status" value="1"/>
</dbReference>
<dbReference type="Proteomes" id="UP000078459">
    <property type="component" value="Unassembled WGS sequence"/>
</dbReference>
<dbReference type="PANTHER" id="PTHR43884">
    <property type="entry name" value="ACYL-COA DEHYDROGENASE"/>
    <property type="match status" value="1"/>
</dbReference>
<dbReference type="Gene3D" id="2.40.110.10">
    <property type="entry name" value="Butyryl-CoA Dehydrogenase, subunit A, domain 2"/>
    <property type="match status" value="1"/>
</dbReference>
<dbReference type="InterPro" id="IPR009075">
    <property type="entry name" value="AcylCo_DH/oxidase_C"/>
</dbReference>
<protein>
    <recommendedName>
        <fullName evidence="5">Acyl-CoA dehydrogenase/oxidase C-terminal domain-containing protein</fullName>
    </recommendedName>
</protein>
<accession>A0A179DMR8</accession>